<sequence length="261" mass="26598">MTGGGAQAASDLLLGLWARGQVIAALPDDLRPASRAGGYAIQALAERAAPGPLYGWKLAATSAAGQAHIGVDGPLAGRLLAHRVIASGGTVPAGVNHMAVAEPEFAFRLRADLPPRAAPYEPPEVMAAVASVHAALEIPDSRYADFARVGAAQLIADNACAHWFVLAGATAADWRALDLSTHRVTAWVEGGEVAEGSGANVLGDPRLALTWLANELSQFGPGLRAGQVVTTGTCAAPLPIHPGATATADFGVLGRVTARFA</sequence>
<dbReference type="Pfam" id="PF01557">
    <property type="entry name" value="FAA_hydrolase"/>
    <property type="match status" value="1"/>
</dbReference>
<gene>
    <name evidence="3" type="ORF">RGD00_14480</name>
</gene>
<dbReference type="InterPro" id="IPR011234">
    <property type="entry name" value="Fumarylacetoacetase-like_C"/>
</dbReference>
<organism evidence="3 4">
    <name type="scientific">Ruixingdingia sedimenti</name>
    <dbReference type="NCBI Taxonomy" id="3073604"/>
    <lineage>
        <taxon>Bacteria</taxon>
        <taxon>Pseudomonadati</taxon>
        <taxon>Pseudomonadota</taxon>
        <taxon>Alphaproteobacteria</taxon>
        <taxon>Rhodobacterales</taxon>
        <taxon>Paracoccaceae</taxon>
        <taxon>Ruixingdingia</taxon>
    </lineage>
</organism>
<name>A0ABU1FAE7_9RHOB</name>
<feature type="domain" description="Fumarylacetoacetase-like C-terminal" evidence="2">
    <location>
        <begin position="90"/>
        <end position="260"/>
    </location>
</feature>
<dbReference type="EMBL" id="JAVKPH010000017">
    <property type="protein sequence ID" value="MDR5653819.1"/>
    <property type="molecule type" value="Genomic_DNA"/>
</dbReference>
<reference evidence="3 4" key="1">
    <citation type="submission" date="2023-09" db="EMBL/GenBank/DDBJ databases">
        <title>Xinfangfangia sedmenti sp. nov., isolated the sedment.</title>
        <authorList>
            <person name="Xu L."/>
        </authorList>
    </citation>
    <scope>NUCLEOTIDE SEQUENCE [LARGE SCALE GENOMIC DNA]</scope>
    <source>
        <strain evidence="3 4">LG-4</strain>
    </source>
</reference>
<evidence type="ECO:0000313" key="4">
    <source>
        <dbReference type="Proteomes" id="UP001247754"/>
    </source>
</evidence>
<evidence type="ECO:0000256" key="1">
    <source>
        <dbReference type="ARBA" id="ARBA00023239"/>
    </source>
</evidence>
<keyword evidence="1" id="KW-0456">Lyase</keyword>
<comment type="caution">
    <text evidence="3">The sequence shown here is derived from an EMBL/GenBank/DDBJ whole genome shotgun (WGS) entry which is preliminary data.</text>
</comment>
<dbReference type="PANTHER" id="PTHR30143">
    <property type="entry name" value="ACID HYDRATASE"/>
    <property type="match status" value="1"/>
</dbReference>
<dbReference type="Gene3D" id="3.90.850.10">
    <property type="entry name" value="Fumarylacetoacetase-like, C-terminal domain"/>
    <property type="match status" value="1"/>
</dbReference>
<dbReference type="Proteomes" id="UP001247754">
    <property type="component" value="Unassembled WGS sequence"/>
</dbReference>
<keyword evidence="4" id="KW-1185">Reference proteome</keyword>
<evidence type="ECO:0000259" key="2">
    <source>
        <dbReference type="Pfam" id="PF01557"/>
    </source>
</evidence>
<dbReference type="RefSeq" id="WP_310458058.1">
    <property type="nucleotide sequence ID" value="NZ_JAVKPH010000017.1"/>
</dbReference>
<dbReference type="InterPro" id="IPR050772">
    <property type="entry name" value="Hydratase-Decarb/MhpD_sf"/>
</dbReference>
<proteinExistence type="predicted"/>
<evidence type="ECO:0000313" key="3">
    <source>
        <dbReference type="EMBL" id="MDR5653819.1"/>
    </source>
</evidence>
<accession>A0ABU1FAE7</accession>
<dbReference type="InterPro" id="IPR036663">
    <property type="entry name" value="Fumarylacetoacetase_C_sf"/>
</dbReference>
<dbReference type="SUPFAM" id="SSF56529">
    <property type="entry name" value="FAH"/>
    <property type="match status" value="1"/>
</dbReference>
<protein>
    <recommendedName>
        <fullName evidence="2">Fumarylacetoacetase-like C-terminal domain-containing protein</fullName>
    </recommendedName>
</protein>
<dbReference type="PANTHER" id="PTHR30143:SF0">
    <property type="entry name" value="2-KETO-4-PENTENOATE HYDRATASE"/>
    <property type="match status" value="1"/>
</dbReference>